<comment type="similarity">
    <text evidence="7 8">Belongs to the PINc/VapC protein family.</text>
</comment>
<keyword evidence="3 8" id="KW-0540">Nuclease</keyword>
<dbReference type="InterPro" id="IPR022907">
    <property type="entry name" value="VapC_family"/>
</dbReference>
<comment type="cofactor">
    <cofactor evidence="1 8">
        <name>Mg(2+)</name>
        <dbReference type="ChEBI" id="CHEBI:18420"/>
    </cofactor>
</comment>
<dbReference type="HAMAP" id="MF_00265">
    <property type="entry name" value="VapC_Nob1"/>
    <property type="match status" value="1"/>
</dbReference>
<evidence type="ECO:0000256" key="6">
    <source>
        <dbReference type="ARBA" id="ARBA00022842"/>
    </source>
</evidence>
<evidence type="ECO:0000256" key="5">
    <source>
        <dbReference type="ARBA" id="ARBA00022801"/>
    </source>
</evidence>
<evidence type="ECO:0000256" key="8">
    <source>
        <dbReference type="HAMAP-Rule" id="MF_00265"/>
    </source>
</evidence>
<evidence type="ECO:0000313" key="11">
    <source>
        <dbReference type="Proteomes" id="UP001589798"/>
    </source>
</evidence>
<dbReference type="SUPFAM" id="SSF88723">
    <property type="entry name" value="PIN domain-like"/>
    <property type="match status" value="1"/>
</dbReference>
<dbReference type="Proteomes" id="UP001589798">
    <property type="component" value="Unassembled WGS sequence"/>
</dbReference>
<sequence length="138" mass="15439">MYLLDTNVVSELRRANNADAHVRTWAANVQMAELFLSTITVLEIERGILLIERRDSSQATILRTWLEERVLPDFAGRIFPVDVAVARRCAPLHVPDRQPERDAMIAATALVHGLTVVTRNIADFQATGVVLLNPWDPA</sequence>
<evidence type="ECO:0000256" key="7">
    <source>
        <dbReference type="ARBA" id="ARBA00038093"/>
    </source>
</evidence>
<keyword evidence="6 8" id="KW-0460">Magnesium</keyword>
<organism evidence="10 11">
    <name type="scientific">Novosphingobium soli</name>
    <dbReference type="NCBI Taxonomy" id="574956"/>
    <lineage>
        <taxon>Bacteria</taxon>
        <taxon>Pseudomonadati</taxon>
        <taxon>Pseudomonadota</taxon>
        <taxon>Alphaproteobacteria</taxon>
        <taxon>Sphingomonadales</taxon>
        <taxon>Sphingomonadaceae</taxon>
        <taxon>Novosphingobium</taxon>
    </lineage>
</organism>
<dbReference type="CDD" id="cd18746">
    <property type="entry name" value="PIN_VapC4-5_FitB-like"/>
    <property type="match status" value="1"/>
</dbReference>
<evidence type="ECO:0000259" key="9">
    <source>
        <dbReference type="Pfam" id="PF01850"/>
    </source>
</evidence>
<dbReference type="InterPro" id="IPR002716">
    <property type="entry name" value="PIN_dom"/>
</dbReference>
<evidence type="ECO:0000256" key="2">
    <source>
        <dbReference type="ARBA" id="ARBA00022649"/>
    </source>
</evidence>
<comment type="caution">
    <text evidence="10">The sequence shown here is derived from an EMBL/GenBank/DDBJ whole genome shotgun (WGS) entry which is preliminary data.</text>
</comment>
<keyword evidence="4 8" id="KW-0479">Metal-binding</keyword>
<dbReference type="EMBL" id="JBHLWK010000014">
    <property type="protein sequence ID" value="MFC0205017.1"/>
    <property type="molecule type" value="Genomic_DNA"/>
</dbReference>
<dbReference type="Gene3D" id="3.40.50.1010">
    <property type="entry name" value="5'-nuclease"/>
    <property type="match status" value="1"/>
</dbReference>
<evidence type="ECO:0000256" key="1">
    <source>
        <dbReference type="ARBA" id="ARBA00001946"/>
    </source>
</evidence>
<evidence type="ECO:0000256" key="4">
    <source>
        <dbReference type="ARBA" id="ARBA00022723"/>
    </source>
</evidence>
<feature type="domain" description="PIN" evidence="9">
    <location>
        <begin position="2"/>
        <end position="121"/>
    </location>
</feature>
<feature type="binding site" evidence="8">
    <location>
        <position position="5"/>
    </location>
    <ligand>
        <name>Mg(2+)</name>
        <dbReference type="ChEBI" id="CHEBI:18420"/>
    </ligand>
</feature>
<evidence type="ECO:0000256" key="3">
    <source>
        <dbReference type="ARBA" id="ARBA00022722"/>
    </source>
</evidence>
<reference evidence="10 11" key="1">
    <citation type="submission" date="2024-09" db="EMBL/GenBank/DDBJ databases">
        <authorList>
            <person name="Sun Q."/>
            <person name="Mori K."/>
        </authorList>
    </citation>
    <scope>NUCLEOTIDE SEQUENCE [LARGE SCALE GENOMIC DNA]</scope>
    <source>
        <strain evidence="10 11">CCM 7706</strain>
    </source>
</reference>
<evidence type="ECO:0000313" key="10">
    <source>
        <dbReference type="EMBL" id="MFC0205017.1"/>
    </source>
</evidence>
<gene>
    <name evidence="8" type="primary">vapC</name>
    <name evidence="10" type="ORF">ACFFJC_12120</name>
</gene>
<dbReference type="PANTHER" id="PTHR33653">
    <property type="entry name" value="RIBONUCLEASE VAPC2"/>
    <property type="match status" value="1"/>
</dbReference>
<name>A0ABV6CWA9_9SPHN</name>
<dbReference type="RefSeq" id="WP_379487778.1">
    <property type="nucleotide sequence ID" value="NZ_JBHLWK010000014.1"/>
</dbReference>
<protein>
    <recommendedName>
        <fullName evidence="8">Ribonuclease VapC</fullName>
        <shortName evidence="8">RNase VapC</shortName>
        <ecNumber evidence="8">3.1.-.-</ecNumber>
    </recommendedName>
    <alternativeName>
        <fullName evidence="8">Toxin VapC</fullName>
    </alternativeName>
</protein>
<keyword evidence="5 8" id="KW-0378">Hydrolase</keyword>
<keyword evidence="2 8" id="KW-1277">Toxin-antitoxin system</keyword>
<keyword evidence="11" id="KW-1185">Reference proteome</keyword>
<keyword evidence="8" id="KW-0800">Toxin</keyword>
<dbReference type="InterPro" id="IPR029060">
    <property type="entry name" value="PIN-like_dom_sf"/>
</dbReference>
<dbReference type="Pfam" id="PF01850">
    <property type="entry name" value="PIN"/>
    <property type="match status" value="1"/>
</dbReference>
<dbReference type="PANTHER" id="PTHR33653:SF1">
    <property type="entry name" value="RIBONUCLEASE VAPC2"/>
    <property type="match status" value="1"/>
</dbReference>
<accession>A0ABV6CWA9</accession>
<proteinExistence type="inferred from homology"/>
<dbReference type="InterPro" id="IPR050556">
    <property type="entry name" value="Type_II_TA_system_RNase"/>
</dbReference>
<dbReference type="EC" id="3.1.-.-" evidence="8"/>
<comment type="function">
    <text evidence="8">Toxic component of a toxin-antitoxin (TA) system. An RNase.</text>
</comment>
<feature type="binding site" evidence="8">
    <location>
        <position position="102"/>
    </location>
    <ligand>
        <name>Mg(2+)</name>
        <dbReference type="ChEBI" id="CHEBI:18420"/>
    </ligand>
</feature>